<organism evidence="2 3">
    <name type="scientific">Callosobruchus maculatus</name>
    <name type="common">Southern cowpea weevil</name>
    <name type="synonym">Pulse bruchid</name>
    <dbReference type="NCBI Taxonomy" id="64391"/>
    <lineage>
        <taxon>Eukaryota</taxon>
        <taxon>Metazoa</taxon>
        <taxon>Ecdysozoa</taxon>
        <taxon>Arthropoda</taxon>
        <taxon>Hexapoda</taxon>
        <taxon>Insecta</taxon>
        <taxon>Pterygota</taxon>
        <taxon>Neoptera</taxon>
        <taxon>Endopterygota</taxon>
        <taxon>Coleoptera</taxon>
        <taxon>Polyphaga</taxon>
        <taxon>Cucujiformia</taxon>
        <taxon>Chrysomeloidea</taxon>
        <taxon>Chrysomelidae</taxon>
        <taxon>Bruchinae</taxon>
        <taxon>Bruchini</taxon>
        <taxon>Callosobruchus</taxon>
    </lineage>
</organism>
<feature type="compositionally biased region" description="Polar residues" evidence="1">
    <location>
        <begin position="208"/>
        <end position="218"/>
    </location>
</feature>
<evidence type="ECO:0000256" key="1">
    <source>
        <dbReference type="SAM" id="MobiDB-lite"/>
    </source>
</evidence>
<accession>A0A653DR23</accession>
<feature type="compositionally biased region" description="Gly residues" evidence="1">
    <location>
        <begin position="168"/>
        <end position="179"/>
    </location>
</feature>
<evidence type="ECO:0000313" key="2">
    <source>
        <dbReference type="EMBL" id="VEN62644.1"/>
    </source>
</evidence>
<gene>
    <name evidence="2" type="ORF">CALMAC_LOCUS19700</name>
</gene>
<sequence>MLGGSGGSIPQTLDQLLERQWEQGSQFLMEQAQHFDIASLLSCLHQLRAENLRLEGHVSCLLQRRDHLLAVNARLAIPLTGQPATAQSNHPHTVNNIHPSVASSHGDLTRSRHSTGSSSYPSHSQSSQHVPLENGLPPDAYAQNSHRSPAGGQPSPTVRHHSPAGAYGSSGNGNNGGNGVLSQPHRPDSSGRHAPRPQPYPLYDTRPGPSSTSTSQQMVIRRDRSDRDADLHHHSSSKTS</sequence>
<dbReference type="Proteomes" id="UP000410492">
    <property type="component" value="Unassembled WGS sequence"/>
</dbReference>
<name>A0A653DR23_CALMS</name>
<dbReference type="EMBL" id="CAACVG010014019">
    <property type="protein sequence ID" value="VEN62644.1"/>
    <property type="molecule type" value="Genomic_DNA"/>
</dbReference>
<evidence type="ECO:0000313" key="3">
    <source>
        <dbReference type="Proteomes" id="UP000410492"/>
    </source>
</evidence>
<proteinExistence type="predicted"/>
<feature type="compositionally biased region" description="Basic and acidic residues" evidence="1">
    <location>
        <begin position="220"/>
        <end position="233"/>
    </location>
</feature>
<dbReference type="CDD" id="cd20901">
    <property type="entry name" value="CC_AF10"/>
    <property type="match status" value="1"/>
</dbReference>
<feature type="region of interest" description="Disordered" evidence="1">
    <location>
        <begin position="82"/>
        <end position="240"/>
    </location>
</feature>
<protein>
    <submittedName>
        <fullName evidence="2">Uncharacterized protein</fullName>
    </submittedName>
</protein>
<reference evidence="2 3" key="1">
    <citation type="submission" date="2019-01" db="EMBL/GenBank/DDBJ databases">
        <authorList>
            <person name="Sayadi A."/>
        </authorList>
    </citation>
    <scope>NUCLEOTIDE SEQUENCE [LARGE SCALE GENOMIC DNA]</scope>
</reference>
<feature type="compositionally biased region" description="Polar residues" evidence="1">
    <location>
        <begin position="82"/>
        <end position="103"/>
    </location>
</feature>
<keyword evidence="3" id="KW-1185">Reference proteome</keyword>
<dbReference type="InterPro" id="IPR049773">
    <property type="entry name" value="AF10-like_CC"/>
</dbReference>
<dbReference type="OrthoDB" id="20839at2759"/>
<dbReference type="AlphaFoldDB" id="A0A653DR23"/>
<feature type="compositionally biased region" description="Low complexity" evidence="1">
    <location>
        <begin position="114"/>
        <end position="128"/>
    </location>
</feature>